<dbReference type="Proteomes" id="UP000176303">
    <property type="component" value="Unassembled WGS sequence"/>
</dbReference>
<name>A0A1F7U3J9_9BACT</name>
<dbReference type="AlphaFoldDB" id="A0A1F7U3J9"/>
<feature type="transmembrane region" description="Helical" evidence="1">
    <location>
        <begin position="37"/>
        <end position="63"/>
    </location>
</feature>
<evidence type="ECO:0000256" key="1">
    <source>
        <dbReference type="SAM" id="Phobius"/>
    </source>
</evidence>
<keyword evidence="1" id="KW-0812">Transmembrane</keyword>
<feature type="transmembrane region" description="Helical" evidence="1">
    <location>
        <begin position="207"/>
        <end position="225"/>
    </location>
</feature>
<feature type="transmembrane region" description="Helical" evidence="1">
    <location>
        <begin position="171"/>
        <end position="195"/>
    </location>
</feature>
<dbReference type="InterPro" id="IPR021309">
    <property type="entry name" value="YgaP-like_TM"/>
</dbReference>
<keyword evidence="1" id="KW-0472">Membrane</keyword>
<gene>
    <name evidence="3" type="ORF">A3D72_02025</name>
</gene>
<organism evidence="3 4">
    <name type="scientific">Candidatus Uhrbacteria bacterium RIFCSPHIGHO2_02_FULL_57_19</name>
    <dbReference type="NCBI Taxonomy" id="1802391"/>
    <lineage>
        <taxon>Bacteria</taxon>
        <taxon>Candidatus Uhriibacteriota</taxon>
    </lineage>
</organism>
<feature type="transmembrane region" description="Helical" evidence="1">
    <location>
        <begin position="75"/>
        <end position="92"/>
    </location>
</feature>
<protein>
    <recommendedName>
        <fullName evidence="2">Inner membrane protein YgaP-like transmembrane domain-containing protein</fullName>
    </recommendedName>
</protein>
<accession>A0A1F7U3J9</accession>
<feature type="domain" description="Inner membrane protein YgaP-like transmembrane" evidence="2">
    <location>
        <begin position="3"/>
        <end position="65"/>
    </location>
</feature>
<evidence type="ECO:0000259" key="2">
    <source>
        <dbReference type="Pfam" id="PF11127"/>
    </source>
</evidence>
<dbReference type="Pfam" id="PF11127">
    <property type="entry name" value="YgaP-like_TM"/>
    <property type="match status" value="1"/>
</dbReference>
<evidence type="ECO:0000313" key="3">
    <source>
        <dbReference type="EMBL" id="OGL72822.1"/>
    </source>
</evidence>
<comment type="caution">
    <text evidence="3">The sequence shown here is derived from an EMBL/GenBank/DDBJ whole genome shotgun (WGS) entry which is preliminary data.</text>
</comment>
<evidence type="ECO:0000313" key="4">
    <source>
        <dbReference type="Proteomes" id="UP000176303"/>
    </source>
</evidence>
<feature type="transmembrane region" description="Helical" evidence="1">
    <location>
        <begin position="145"/>
        <end position="164"/>
    </location>
</feature>
<proteinExistence type="predicted"/>
<sequence>MFMKPNLRAFDRLVRFLLGAFLIFAALVLFTHPLARVLATIAGIYALLECLTSSCPLYARLGMKSSADVLKSESLYLLGLLGVQGVLAYEWWNAGWGKVSSPDFVSGIAQTLGFFASKNPFPWYKDFLTGVAIPNAQAFAYTVEWSQVAIALVLAGSICGYLCVKTAAARRWVLILCALALLGGALMNANFYLAAGWTGPGTKGSNMVMFWSEMVLSYIWLSALLSRKKA</sequence>
<keyword evidence="1" id="KW-1133">Transmembrane helix</keyword>
<reference evidence="3 4" key="1">
    <citation type="journal article" date="2016" name="Nat. Commun.">
        <title>Thousands of microbial genomes shed light on interconnected biogeochemical processes in an aquifer system.</title>
        <authorList>
            <person name="Anantharaman K."/>
            <person name="Brown C.T."/>
            <person name="Hug L.A."/>
            <person name="Sharon I."/>
            <person name="Castelle C.J."/>
            <person name="Probst A.J."/>
            <person name="Thomas B.C."/>
            <person name="Singh A."/>
            <person name="Wilkins M.J."/>
            <person name="Karaoz U."/>
            <person name="Brodie E.L."/>
            <person name="Williams K.H."/>
            <person name="Hubbard S.S."/>
            <person name="Banfield J.F."/>
        </authorList>
    </citation>
    <scope>NUCLEOTIDE SEQUENCE [LARGE SCALE GENOMIC DNA]</scope>
</reference>
<feature type="transmembrane region" description="Helical" evidence="1">
    <location>
        <begin position="12"/>
        <end position="31"/>
    </location>
</feature>
<dbReference type="EMBL" id="MGDZ01000049">
    <property type="protein sequence ID" value="OGL72822.1"/>
    <property type="molecule type" value="Genomic_DNA"/>
</dbReference>